<evidence type="ECO:0000256" key="3">
    <source>
        <dbReference type="ARBA" id="ARBA00011245"/>
    </source>
</evidence>
<dbReference type="Proteomes" id="UP001249851">
    <property type="component" value="Unassembled WGS sequence"/>
</dbReference>
<dbReference type="EC" id="4.6.1.-" evidence="13"/>
<dbReference type="PANTHER" id="PTHR12439:SF11">
    <property type="entry name" value="URIDYLATE-SPECIFIC ENDORIBONUCLEASE"/>
    <property type="match status" value="1"/>
</dbReference>
<reference evidence="16" key="1">
    <citation type="journal article" date="2023" name="G3 (Bethesda)">
        <title>Whole genome assembly and annotation of the endangered Caribbean coral Acropora cervicornis.</title>
        <authorList>
            <person name="Selwyn J.D."/>
            <person name="Vollmer S.V."/>
        </authorList>
    </citation>
    <scope>NUCLEOTIDE SEQUENCE</scope>
    <source>
        <strain evidence="16">K2</strain>
    </source>
</reference>
<dbReference type="GO" id="GO:0003723">
    <property type="term" value="F:RNA binding"/>
    <property type="evidence" value="ECO:0007669"/>
    <property type="project" value="UniProtKB-UniRule"/>
</dbReference>
<dbReference type="GO" id="GO:0046872">
    <property type="term" value="F:metal ion binding"/>
    <property type="evidence" value="ECO:0007669"/>
    <property type="project" value="UniProtKB-UniRule"/>
</dbReference>
<sequence length="366" mass="40528">MATSCFVLFTLAFFPTTRAADLGKSVCQDMWNRAGNNLKIPSELGVASTGTVVPLFQVKSPGGTAKIGQPVFVKIDALLKSYFNDPSSTSLRASEFIDAVTIPGGPIEIAFKYLQDIGKVGKSKVLDDFKGILQKSWFNTYSKKGKLHSGFEHVFVGDLEKNQFKGFHNWYQFLLEQGAKKISKVTYLTFQGSTQPAFMSGLRFTWRTATKKAASSLFVGTSPAFDLALFTVCFIAFKDKPCSCNIGRSTITIQTYSVNSSPDLIATAYPAKVEMPAGRCSIPPDDDCGWVGIDQKHCEDRGCCWLPKDKTNWCFYPKDHKCYGIPPSKRQECGYLGIQREQCEIGRDCCFDHSVPNVPFCFKGNP</sequence>
<dbReference type="Gene3D" id="4.10.110.10">
    <property type="entry name" value="Spasmolytic Protein, domain 1"/>
    <property type="match status" value="2"/>
</dbReference>
<evidence type="ECO:0000313" key="16">
    <source>
        <dbReference type="EMBL" id="KAK2552819.1"/>
    </source>
</evidence>
<dbReference type="InterPro" id="IPR044913">
    <property type="entry name" value="P_trefoil_dom_sf"/>
</dbReference>
<keyword evidence="5 13" id="KW-0479">Metal-binding</keyword>
<evidence type="ECO:0000256" key="9">
    <source>
        <dbReference type="ARBA" id="ARBA00023157"/>
    </source>
</evidence>
<keyword evidence="17" id="KW-1185">Reference proteome</keyword>
<keyword evidence="11" id="KW-0456">Lyase</keyword>
<dbReference type="GO" id="GO:0016829">
    <property type="term" value="F:lyase activity"/>
    <property type="evidence" value="ECO:0007669"/>
    <property type="project" value="UniProtKB-KW"/>
</dbReference>
<proteinExistence type="inferred from homology"/>
<keyword evidence="6 13" id="KW-0255">Endonuclease</keyword>
<dbReference type="Pfam" id="PF00088">
    <property type="entry name" value="Trefoil"/>
    <property type="match status" value="2"/>
</dbReference>
<evidence type="ECO:0000256" key="2">
    <source>
        <dbReference type="ARBA" id="ARBA00010168"/>
    </source>
</evidence>
<dbReference type="PROSITE" id="PS51448">
    <property type="entry name" value="P_TREFOIL_2"/>
    <property type="match status" value="2"/>
</dbReference>
<feature type="domain" description="P-type" evidence="14">
    <location>
        <begin position="278"/>
        <end position="318"/>
    </location>
</feature>
<dbReference type="InterPro" id="IPR039787">
    <property type="entry name" value="ENDOU"/>
</dbReference>
<accession>A0AAD9Q1H3</accession>
<dbReference type="PROSITE" id="PS51959">
    <property type="entry name" value="ENDOU"/>
    <property type="match status" value="1"/>
</dbReference>
<comment type="catalytic activity">
    <reaction evidence="13">
        <text>ribonucleotidyl-uridine-RNA = a 5'-end dephospho-uridine-RNA + a 3'-end 2',3'-cyclophospho-ribonucleotide-RNA</text>
        <dbReference type="Rhea" id="RHEA:67792"/>
        <dbReference type="Rhea" id="RHEA-COMP:10464"/>
        <dbReference type="Rhea" id="RHEA-COMP:17354"/>
        <dbReference type="Rhea" id="RHEA-COMP:17356"/>
        <dbReference type="ChEBI" id="CHEBI:83064"/>
        <dbReference type="ChEBI" id="CHEBI:173117"/>
        <dbReference type="ChEBI" id="CHEBI:173224"/>
    </reaction>
</comment>
<comment type="similarity">
    <text evidence="2 13">Belongs to the ENDOU family.</text>
</comment>
<dbReference type="InterPro" id="IPR018998">
    <property type="entry name" value="EndoU_C"/>
</dbReference>
<keyword evidence="4 13" id="KW-0540">Nuclease</keyword>
<evidence type="ECO:0000313" key="17">
    <source>
        <dbReference type="Proteomes" id="UP001249851"/>
    </source>
</evidence>
<feature type="domain" description="P-type" evidence="14">
    <location>
        <begin position="320"/>
        <end position="365"/>
    </location>
</feature>
<evidence type="ECO:0000256" key="13">
    <source>
        <dbReference type="RuleBase" id="RU367085"/>
    </source>
</evidence>
<feature type="disulfide bond" evidence="12">
    <location>
        <begin position="288"/>
        <end position="303"/>
    </location>
</feature>
<dbReference type="GO" id="GO:0004521">
    <property type="term" value="F:RNA endonuclease activity"/>
    <property type="evidence" value="ECO:0007669"/>
    <property type="project" value="UniProtKB-UniRule"/>
</dbReference>
<evidence type="ECO:0000256" key="5">
    <source>
        <dbReference type="ARBA" id="ARBA00022723"/>
    </source>
</evidence>
<dbReference type="PANTHER" id="PTHR12439">
    <property type="entry name" value="PLACENTAL PROTEIN 11-RELATED"/>
    <property type="match status" value="1"/>
</dbReference>
<comment type="caution">
    <text evidence="12">Lacks conserved residue(s) required for the propagation of feature annotation.</text>
</comment>
<evidence type="ECO:0000256" key="4">
    <source>
        <dbReference type="ARBA" id="ARBA00022722"/>
    </source>
</evidence>
<dbReference type="EMBL" id="JARQWQ010000083">
    <property type="protein sequence ID" value="KAK2552819.1"/>
    <property type="molecule type" value="Genomic_DNA"/>
</dbReference>
<feature type="domain" description="EndoU" evidence="15">
    <location>
        <begin position="94"/>
        <end position="274"/>
    </location>
</feature>
<evidence type="ECO:0000256" key="12">
    <source>
        <dbReference type="PROSITE-ProRule" id="PRU00779"/>
    </source>
</evidence>
<organism evidence="16 17">
    <name type="scientific">Acropora cervicornis</name>
    <name type="common">Staghorn coral</name>
    <dbReference type="NCBI Taxonomy" id="6130"/>
    <lineage>
        <taxon>Eukaryota</taxon>
        <taxon>Metazoa</taxon>
        <taxon>Cnidaria</taxon>
        <taxon>Anthozoa</taxon>
        <taxon>Hexacorallia</taxon>
        <taxon>Scleractinia</taxon>
        <taxon>Astrocoeniina</taxon>
        <taxon>Acroporidae</taxon>
        <taxon>Acropora</taxon>
    </lineage>
</organism>
<evidence type="ECO:0000256" key="11">
    <source>
        <dbReference type="ARBA" id="ARBA00023239"/>
    </source>
</evidence>
<dbReference type="SUPFAM" id="SSF57492">
    <property type="entry name" value="Trefoil"/>
    <property type="match status" value="2"/>
</dbReference>
<evidence type="ECO:0000256" key="10">
    <source>
        <dbReference type="ARBA" id="ARBA00023211"/>
    </source>
</evidence>
<name>A0AAD9Q1H3_ACRCE</name>
<comment type="cofactor">
    <cofactor evidence="1 13">
        <name>Mn(2+)</name>
        <dbReference type="ChEBI" id="CHEBI:29035"/>
    </cofactor>
</comment>
<dbReference type="InterPro" id="IPR000519">
    <property type="entry name" value="P_trefoil_dom"/>
</dbReference>
<comment type="caution">
    <text evidence="16">The sequence shown here is derived from an EMBL/GenBank/DDBJ whole genome shotgun (WGS) entry which is preliminary data.</text>
</comment>
<reference evidence="16" key="2">
    <citation type="journal article" date="2023" name="Science">
        <title>Genomic signatures of disease resistance in endangered staghorn corals.</title>
        <authorList>
            <person name="Vollmer S.V."/>
            <person name="Selwyn J.D."/>
            <person name="Despard B.A."/>
            <person name="Roesel C.L."/>
        </authorList>
    </citation>
    <scope>NUCLEOTIDE SEQUENCE</scope>
    <source>
        <strain evidence="16">K2</strain>
    </source>
</reference>
<dbReference type="CDD" id="cd21159">
    <property type="entry name" value="XendoU"/>
    <property type="match status" value="1"/>
</dbReference>
<dbReference type="InterPro" id="IPR037227">
    <property type="entry name" value="EndoU-like"/>
</dbReference>
<evidence type="ECO:0000256" key="1">
    <source>
        <dbReference type="ARBA" id="ARBA00001936"/>
    </source>
</evidence>
<keyword evidence="10 13" id="KW-0464">Manganese</keyword>
<feature type="signal peptide" evidence="13">
    <location>
        <begin position="1"/>
        <end position="19"/>
    </location>
</feature>
<dbReference type="AlphaFoldDB" id="A0AAD9Q1H3"/>
<keyword evidence="8 13" id="KW-0694">RNA-binding</keyword>
<comment type="subunit">
    <text evidence="3 13">Monomer.</text>
</comment>
<keyword evidence="7 13" id="KW-0378">Hydrolase</keyword>
<evidence type="ECO:0000256" key="8">
    <source>
        <dbReference type="ARBA" id="ARBA00022884"/>
    </source>
</evidence>
<dbReference type="CDD" id="cd00111">
    <property type="entry name" value="Trefoil"/>
    <property type="match status" value="2"/>
</dbReference>
<dbReference type="GO" id="GO:0016787">
    <property type="term" value="F:hydrolase activity"/>
    <property type="evidence" value="ECO:0007669"/>
    <property type="project" value="UniProtKB-KW"/>
</dbReference>
<dbReference type="Pfam" id="PF09412">
    <property type="entry name" value="XendoU"/>
    <property type="match status" value="1"/>
</dbReference>
<dbReference type="SMART" id="SM00018">
    <property type="entry name" value="PD"/>
    <property type="match status" value="2"/>
</dbReference>
<protein>
    <recommendedName>
        <fullName evidence="13">Uridylate-specific endoribonuclease</fullName>
        <ecNumber evidence="13">4.6.1.-</ecNumber>
    </recommendedName>
</protein>
<feature type="chain" id="PRO_5041782364" description="Uridylate-specific endoribonuclease" evidence="13">
    <location>
        <begin position="20"/>
        <end position="366"/>
    </location>
</feature>
<keyword evidence="13" id="KW-0732">Signal</keyword>
<gene>
    <name evidence="16" type="ORF">P5673_025987</name>
</gene>
<dbReference type="SUPFAM" id="SSF142877">
    <property type="entry name" value="EndoU-like"/>
    <property type="match status" value="1"/>
</dbReference>
<evidence type="ECO:0000259" key="15">
    <source>
        <dbReference type="PROSITE" id="PS51959"/>
    </source>
</evidence>
<evidence type="ECO:0000256" key="7">
    <source>
        <dbReference type="ARBA" id="ARBA00022801"/>
    </source>
</evidence>
<evidence type="ECO:0000256" key="6">
    <source>
        <dbReference type="ARBA" id="ARBA00022759"/>
    </source>
</evidence>
<keyword evidence="9 12" id="KW-1015">Disulfide bond</keyword>
<evidence type="ECO:0000259" key="14">
    <source>
        <dbReference type="PROSITE" id="PS51448"/>
    </source>
</evidence>